<reference evidence="2 3" key="1">
    <citation type="submission" date="2014-08" db="EMBL/GenBank/DDBJ databases">
        <title>Complete genome sequence of Corynebacterium frankenforstense ST18(T) (=DSM 45800(T)), isolated from raw cow milk.</title>
        <authorList>
            <person name="Ruckert C."/>
            <person name="Albersmeier A."/>
            <person name="Winkler A."/>
            <person name="Lipski A."/>
            <person name="Kalinowski J."/>
        </authorList>
    </citation>
    <scope>NUCLEOTIDE SEQUENCE [LARGE SCALE GENOMIC DNA]</scope>
    <source>
        <strain evidence="2 3">ST18</strain>
    </source>
</reference>
<dbReference type="KEGG" id="cfk:CFRA_02550"/>
<evidence type="ECO:0000313" key="3">
    <source>
        <dbReference type="Proteomes" id="UP000185434"/>
    </source>
</evidence>
<evidence type="ECO:0000313" key="2">
    <source>
        <dbReference type="EMBL" id="APT88339.1"/>
    </source>
</evidence>
<feature type="compositionally biased region" description="Low complexity" evidence="1">
    <location>
        <begin position="107"/>
        <end position="128"/>
    </location>
</feature>
<accession>A0A1L7CR97</accession>
<dbReference type="RefSeq" id="WP_075663315.1">
    <property type="nucleotide sequence ID" value="NZ_CP009247.1"/>
</dbReference>
<protein>
    <submittedName>
        <fullName evidence="2">Uncharacterized protein</fullName>
    </submittedName>
</protein>
<feature type="compositionally biased region" description="Polar residues" evidence="1">
    <location>
        <begin position="1"/>
        <end position="13"/>
    </location>
</feature>
<keyword evidence="3" id="KW-1185">Reference proteome</keyword>
<organism evidence="2 3">
    <name type="scientific">Corynebacterium frankenforstense DSM 45800</name>
    <dbReference type="NCBI Taxonomy" id="1437875"/>
    <lineage>
        <taxon>Bacteria</taxon>
        <taxon>Bacillati</taxon>
        <taxon>Actinomycetota</taxon>
        <taxon>Actinomycetes</taxon>
        <taxon>Mycobacteriales</taxon>
        <taxon>Corynebacteriaceae</taxon>
        <taxon>Corynebacterium</taxon>
    </lineage>
</organism>
<sequence length="242" mass="24765">MNRRTSPGTSHATAQGPRCPADRGPAHGPNHHAIERAGTVGTRDHAPRAGRTALLTALAAVACVGLAACSGAPEGEGPALPEATGSLTTATPQAGPEDPSSTAQPSTGETTAEETTATETDTADAGDAGDAGEDPDAETTPAIADGPQNCGILQPVAEEGEWYQDQDPPVDLHVLGMTCADGRKLLTTYRTLPAGNYGNANIRSFDGWQCANRTAAWAQESGLHTACGHDDGRKVEVWAHNG</sequence>
<dbReference type="AlphaFoldDB" id="A0A1L7CR97"/>
<name>A0A1L7CR97_9CORY</name>
<feature type="region of interest" description="Disordered" evidence="1">
    <location>
        <begin position="1"/>
        <end position="46"/>
    </location>
</feature>
<proteinExistence type="predicted"/>
<dbReference type="Proteomes" id="UP000185434">
    <property type="component" value="Chromosome"/>
</dbReference>
<gene>
    <name evidence="2" type="ORF">CFRA_02550</name>
</gene>
<dbReference type="OrthoDB" id="4411665at2"/>
<evidence type="ECO:0000256" key="1">
    <source>
        <dbReference type="SAM" id="MobiDB-lite"/>
    </source>
</evidence>
<dbReference type="STRING" id="1437875.CFRA_02550"/>
<feature type="region of interest" description="Disordered" evidence="1">
    <location>
        <begin position="73"/>
        <end position="149"/>
    </location>
</feature>
<dbReference type="EMBL" id="CP009247">
    <property type="protein sequence ID" value="APT88339.1"/>
    <property type="molecule type" value="Genomic_DNA"/>
</dbReference>